<evidence type="ECO:0000259" key="6">
    <source>
        <dbReference type="SMART" id="SM01182"/>
    </source>
</evidence>
<dbReference type="EMBL" id="KV424071">
    <property type="protein sequence ID" value="KZT52292.1"/>
    <property type="molecule type" value="Genomic_DNA"/>
</dbReference>
<accession>A0A165D8G9</accession>
<dbReference type="Gene3D" id="3.30.70.60">
    <property type="match status" value="1"/>
</dbReference>
<protein>
    <recommendedName>
        <fullName evidence="9">Elongation factor 1-beta</fullName>
    </recommendedName>
</protein>
<dbReference type="InParanoid" id="A0A165D8G9"/>
<dbReference type="FunFam" id="3.30.70.60:FF:000001">
    <property type="entry name" value="Elongation factor 1-beta 1 like"/>
    <property type="match status" value="1"/>
</dbReference>
<dbReference type="AlphaFoldDB" id="A0A165D8G9"/>
<evidence type="ECO:0008006" key="9">
    <source>
        <dbReference type="Google" id="ProtNLM"/>
    </source>
</evidence>
<dbReference type="InterPro" id="IPR014717">
    <property type="entry name" value="Transl_elong_EF1B/ribsomal_bS6"/>
</dbReference>
<evidence type="ECO:0000256" key="1">
    <source>
        <dbReference type="ARBA" id="ARBA00007411"/>
    </source>
</evidence>
<organism evidence="7 8">
    <name type="scientific">Calocera cornea HHB12733</name>
    <dbReference type="NCBI Taxonomy" id="1353952"/>
    <lineage>
        <taxon>Eukaryota</taxon>
        <taxon>Fungi</taxon>
        <taxon>Dikarya</taxon>
        <taxon>Basidiomycota</taxon>
        <taxon>Agaricomycotina</taxon>
        <taxon>Dacrymycetes</taxon>
        <taxon>Dacrymycetales</taxon>
        <taxon>Dacrymycetaceae</taxon>
        <taxon>Calocera</taxon>
    </lineage>
</organism>
<evidence type="ECO:0000313" key="7">
    <source>
        <dbReference type="EMBL" id="KZT52292.1"/>
    </source>
</evidence>
<dbReference type="GO" id="GO:0003746">
    <property type="term" value="F:translation elongation factor activity"/>
    <property type="evidence" value="ECO:0007669"/>
    <property type="project" value="UniProtKB-KW"/>
</dbReference>
<sequence length="224" mass="24165">MSQFSDLPALEAHLKTRSYVDGYTPSQADVGVFSSLGSAPSAAEYPHAARWYKHIKSYEAEHAGLPGDKASSSKLFGGVAAASTTASAAAAEPAGEEEDIDLFGSDDEEVDEEAERIKQERLAAYNAKKANKPKVAAKSVVTLDVKPWDDETDMVALEASVRSIEQPGLVWGASKLVPIGYGIRKLQITVVIEDELVSLDELQDKVAEFEDYVQSSDVQAMQKL</sequence>
<proteinExistence type="inferred from homology"/>
<evidence type="ECO:0000256" key="2">
    <source>
        <dbReference type="ARBA" id="ARBA00022768"/>
    </source>
</evidence>
<dbReference type="PANTHER" id="PTHR11595:SF21">
    <property type="entry name" value="ELONGATION FACTOR 1-BETA"/>
    <property type="match status" value="1"/>
</dbReference>
<dbReference type="CDD" id="cd00292">
    <property type="entry name" value="EF1B"/>
    <property type="match status" value="1"/>
</dbReference>
<dbReference type="Pfam" id="PF00736">
    <property type="entry name" value="EF1_GNE"/>
    <property type="match status" value="1"/>
</dbReference>
<dbReference type="SUPFAM" id="SSF54984">
    <property type="entry name" value="eEF-1beta-like"/>
    <property type="match status" value="1"/>
</dbReference>
<evidence type="ECO:0000256" key="4">
    <source>
        <dbReference type="RuleBase" id="RU003791"/>
    </source>
</evidence>
<gene>
    <name evidence="7" type="ORF">CALCODRAFT_502463</name>
</gene>
<dbReference type="FunCoup" id="A0A165D8G9">
    <property type="interactions" value="615"/>
</dbReference>
<keyword evidence="3 4" id="KW-0648">Protein biosynthesis</keyword>
<dbReference type="GO" id="GO:0005829">
    <property type="term" value="C:cytosol"/>
    <property type="evidence" value="ECO:0007669"/>
    <property type="project" value="TreeGrafter"/>
</dbReference>
<dbReference type="SUPFAM" id="SSF47616">
    <property type="entry name" value="GST C-terminal domain-like"/>
    <property type="match status" value="1"/>
</dbReference>
<dbReference type="GO" id="GO:0005853">
    <property type="term" value="C:eukaryotic translation elongation factor 1 complex"/>
    <property type="evidence" value="ECO:0007669"/>
    <property type="project" value="InterPro"/>
</dbReference>
<dbReference type="Proteomes" id="UP000076842">
    <property type="component" value="Unassembled WGS sequence"/>
</dbReference>
<dbReference type="PROSITE" id="PS00825">
    <property type="entry name" value="EF1BD_2"/>
    <property type="match status" value="1"/>
</dbReference>
<evidence type="ECO:0000313" key="8">
    <source>
        <dbReference type="Proteomes" id="UP000076842"/>
    </source>
</evidence>
<dbReference type="STRING" id="1353952.A0A165D8G9"/>
<evidence type="ECO:0000259" key="5">
    <source>
        <dbReference type="SMART" id="SM00888"/>
    </source>
</evidence>
<dbReference type="PANTHER" id="PTHR11595">
    <property type="entry name" value="EF-HAND AND COILED-COIL DOMAIN-CONTAINING FAMILY MEMBER"/>
    <property type="match status" value="1"/>
</dbReference>
<dbReference type="Gene3D" id="1.20.1050.130">
    <property type="match status" value="1"/>
</dbReference>
<dbReference type="SMART" id="SM01182">
    <property type="entry name" value="EF-1_beta_acid"/>
    <property type="match status" value="1"/>
</dbReference>
<keyword evidence="8" id="KW-1185">Reference proteome</keyword>
<dbReference type="GO" id="GO:0005085">
    <property type="term" value="F:guanyl-nucleotide exchange factor activity"/>
    <property type="evidence" value="ECO:0007669"/>
    <property type="project" value="TreeGrafter"/>
</dbReference>
<feature type="domain" description="Elongation factor 1 beta central acidic region eukaryote" evidence="6">
    <location>
        <begin position="102"/>
        <end position="129"/>
    </location>
</feature>
<keyword evidence="2 4" id="KW-0251">Elongation factor</keyword>
<dbReference type="OrthoDB" id="331763at2759"/>
<name>A0A165D8G9_9BASI</name>
<dbReference type="InterPro" id="IPR018940">
    <property type="entry name" value="EF-1_beta_acid_region_euk"/>
</dbReference>
<dbReference type="InterPro" id="IPR014038">
    <property type="entry name" value="EF1B_bsu/dsu_GNE"/>
</dbReference>
<dbReference type="InterPro" id="IPR001326">
    <property type="entry name" value="Transl_elong_EF1B_B/D_CS"/>
</dbReference>
<comment type="similarity">
    <text evidence="1 4">Belongs to the EF-1-beta/EF-1-delta family.</text>
</comment>
<dbReference type="InterPro" id="IPR049720">
    <property type="entry name" value="EF1B_bsu/dsu"/>
</dbReference>
<reference evidence="7 8" key="1">
    <citation type="journal article" date="2016" name="Mol. Biol. Evol.">
        <title>Comparative Genomics of Early-Diverging Mushroom-Forming Fungi Provides Insights into the Origins of Lignocellulose Decay Capabilities.</title>
        <authorList>
            <person name="Nagy L.G."/>
            <person name="Riley R."/>
            <person name="Tritt A."/>
            <person name="Adam C."/>
            <person name="Daum C."/>
            <person name="Floudas D."/>
            <person name="Sun H."/>
            <person name="Yadav J.S."/>
            <person name="Pangilinan J."/>
            <person name="Larsson K.H."/>
            <person name="Matsuura K."/>
            <person name="Barry K."/>
            <person name="Labutti K."/>
            <person name="Kuo R."/>
            <person name="Ohm R.A."/>
            <person name="Bhattacharya S.S."/>
            <person name="Shirouzu T."/>
            <person name="Yoshinaga Y."/>
            <person name="Martin F.M."/>
            <person name="Grigoriev I.V."/>
            <person name="Hibbett D.S."/>
        </authorList>
    </citation>
    <scope>NUCLEOTIDE SEQUENCE [LARGE SCALE GENOMIC DNA]</scope>
    <source>
        <strain evidence="7 8">HHB12733</strain>
    </source>
</reference>
<feature type="domain" description="Translation elongation factor EF1B beta/delta subunit guanine nucleotide exchange" evidence="5">
    <location>
        <begin position="138"/>
        <end position="224"/>
    </location>
</feature>
<dbReference type="PROSITE" id="PS00824">
    <property type="entry name" value="EF1BD_1"/>
    <property type="match status" value="1"/>
</dbReference>
<dbReference type="InterPro" id="IPR036282">
    <property type="entry name" value="Glutathione-S-Trfase_C_sf"/>
</dbReference>
<evidence type="ECO:0000256" key="3">
    <source>
        <dbReference type="ARBA" id="ARBA00022917"/>
    </source>
</evidence>
<dbReference type="SMART" id="SM00888">
    <property type="entry name" value="EF1_GNE"/>
    <property type="match status" value="1"/>
</dbReference>
<dbReference type="InterPro" id="IPR036219">
    <property type="entry name" value="eEF-1beta-like_sf"/>
</dbReference>
<dbReference type="Pfam" id="PF10587">
    <property type="entry name" value="EF-1_beta_acid"/>
    <property type="match status" value="1"/>
</dbReference>